<proteinExistence type="predicted"/>
<evidence type="ECO:0000256" key="1">
    <source>
        <dbReference type="ARBA" id="ARBA00022741"/>
    </source>
</evidence>
<evidence type="ECO:0000313" key="3">
    <source>
        <dbReference type="EMBL" id="MPL94025.1"/>
    </source>
</evidence>
<protein>
    <recommendedName>
        <fullName evidence="2">Acb2/Tad1 hairpin domain-containing protein</fullName>
    </recommendedName>
</protein>
<dbReference type="InterPro" id="IPR056098">
    <property type="entry name" value="Acb2/Tad1_hairpin"/>
</dbReference>
<dbReference type="EMBL" id="VSSQ01000412">
    <property type="protein sequence ID" value="MPL94025.1"/>
    <property type="molecule type" value="Genomic_DNA"/>
</dbReference>
<keyword evidence="1" id="KW-0547">Nucleotide-binding</keyword>
<comment type="caution">
    <text evidence="3">The sequence shown here is derived from an EMBL/GenBank/DDBJ whole genome shotgun (WGS) entry which is preliminary data.</text>
</comment>
<evidence type="ECO:0000259" key="2">
    <source>
        <dbReference type="Pfam" id="PF24729"/>
    </source>
</evidence>
<gene>
    <name evidence="3" type="ORF">SDC9_40173</name>
</gene>
<organism evidence="3">
    <name type="scientific">bioreactor metagenome</name>
    <dbReference type="NCBI Taxonomy" id="1076179"/>
    <lineage>
        <taxon>unclassified sequences</taxon>
        <taxon>metagenomes</taxon>
        <taxon>ecological metagenomes</taxon>
    </lineage>
</organism>
<sequence length="128" mass="14243">MSEQNVRKLITVQKRNCLNEVFAVGPVDPAGARSKYHVIRPDEATNTGEFVAEIQFQQGPRNDPAAVEGVTDTDLLEMVRDRLQAFQDGSFSCRENGQALDHVEAALLYLNKRTEDRADRGVLGKQQA</sequence>
<feature type="domain" description="Acb2/Tad1 hairpin" evidence="2">
    <location>
        <begin position="53"/>
        <end position="114"/>
    </location>
</feature>
<dbReference type="Pfam" id="PF24729">
    <property type="entry name" value="Acb2_Tad1_hairpin"/>
    <property type="match status" value="1"/>
</dbReference>
<name>A0A644VRJ8_9ZZZZ</name>
<reference evidence="3" key="1">
    <citation type="submission" date="2019-08" db="EMBL/GenBank/DDBJ databases">
        <authorList>
            <person name="Kucharzyk K."/>
            <person name="Murdoch R.W."/>
            <person name="Higgins S."/>
            <person name="Loffler F."/>
        </authorList>
    </citation>
    <scope>NUCLEOTIDE SEQUENCE</scope>
</reference>
<dbReference type="AlphaFoldDB" id="A0A644VRJ8"/>
<accession>A0A644VRJ8</accession>